<dbReference type="Proteomes" id="UP000789860">
    <property type="component" value="Unassembled WGS sequence"/>
</dbReference>
<evidence type="ECO:0000313" key="2">
    <source>
        <dbReference type="Proteomes" id="UP000789860"/>
    </source>
</evidence>
<evidence type="ECO:0000313" key="1">
    <source>
        <dbReference type="EMBL" id="CAG8442214.1"/>
    </source>
</evidence>
<comment type="caution">
    <text evidence="1">The sequence shown here is derived from an EMBL/GenBank/DDBJ whole genome shotgun (WGS) entry which is preliminary data.</text>
</comment>
<keyword evidence="2" id="KW-1185">Reference proteome</keyword>
<dbReference type="EMBL" id="CAJVPM010000351">
    <property type="protein sequence ID" value="CAG8442214.1"/>
    <property type="molecule type" value="Genomic_DNA"/>
</dbReference>
<accession>A0ACA9JY99</accession>
<sequence length="2605" mass="300483">MTKELNTGGGKNRYKYQSFNVLVENVKIDITHTATKEQDPEGFGSFFNESLKSWKELNLSTHFVIFVREVSEYCQSLPQLIYHKEKIIQILEKHLQVEDSLALEPLLDLVTKLSRDLEIDFYPFFERIVGAIIPLTRLRDVKKLEGGFINFFDDQCNISSSYPIRLIAPLLGEEYQKPYVRRFAAEAFAFLLRHARLGILCYEAIQASYFLKAPDNKLHPNAPILLKELLNASYRRSKNDVSIESNSAYHILTMTTVALIHHTKNEYFGPVWNLYLSEIENDLNSVVQDNANEDNLIPEITVVKFGINLSFVYICMTVRKGSRVNGTISSIVTKEGLLKFPSVSMKEITCVEDDSGNVIDGLISLITRDCDWASEVHKMSLLDLDSENTQIPFLTLVSATLTIITHVSVPFLKTFNSLLSLIKSLVQYLKSSSSIMPYTKRPLTHGFPYVLAQNLLGQAIETITNLCRTSLGGNEIKHLVELWNIIVDDILLVFCTNEVILRSISEYIIYMRASKKNAFLFDTKALEKIYPHLKSNIGSYIHQYRLYSLKILMHFDQFPLNNNEDASKNEQEPCELFAMAYKVEEIETSVATYRNKTMILRKINTLISTKRIPEFYSEVTPLFCFGLLSINFSAIWTEAINVLANVAQNDPRTFWKLLHAEILRLSEFKFTYSGFSTKAFEFYVNEDTNLSTISTKYSGISFDCLNMSKFNKSVNNAYKFIVSNLVNSYVVHFISICVPESVNFDHWNYYGLLIRTLTEVPHIAEQNSRQLVPFFLRHSAAAEDSIDKVSIIKEGQETRVITPSGQNNNSCEKMEIDHEKEDDFVIAEQASKSFKSQLLLYLKLFSKFKNPRSVYKSAELQDIYLRLLMKGDIKIQSLALECMFTWKFKGVTPYENNLRNLVDEAKFRDELSTFSFNLENGSIEFEHRAEVMPIIIRILYGRVIARRGKASSKTGMGARRIAVLSALVNCNQSELEFLVNLLLEPFTIIRQQPDIIDNEFKFVPNISVDKIVSYRKQLGYLNFLEDCLKQLGTYLIPFIPDMFKVVLYIVDSVQKNLLAEDGINKVTLDSSMKIDDIETANDIKNHNQQFKVIRQLGLKRINEFFKIRSSFNYQPYINTMFNSFISLRIPKLNIENTQAPSALMELFFTWASNRDYLLFLVDYNKEVLPKIFACLSAKKVRMSVVSMVLNIIENILKICDNEMEIDDDLIKTENTTLITQVIHPHISSLLDNLEYGLLQNSQNGTFAKDTFSKREISILSQIAVYVNNGVQAKKLVDLLLPYLRKSPRFVPEQTKAHILKIIKNFLRIIPGFESSNDLFIMYYNLISREFSTIRSRECRILLVEALEEFSKLDNTLQEVVEVIKELNAFSTVRLNEPDFERRLDAFNRINQESYKRFSAMQWLPLIYNCIYFIQDPEELSIRNNSSYCIIRFIDRFVENHNNAELEVQNKFRNILINIIYPAIKKGMKLPIELVRMEFLSVLCYAVKKCSMLPQFVDMSCLLFDDEEANFFNNIYHIQIHRRVRALKRLSNECAMGKLKNANLVQIFLPLLGHFIFESDRINDHILINETILTIGIIASQLQWGQYYALLKQYMKHISRKLTLEKILVRTIIIILDNFHFDVSDIVVGDLQSQSSNKLLEKDDKNETFLSQRIHDTIICQVLPELKLYLAKCDDNNIAVRVPIAFAITKLLKALPEATLRLNLPGLLTTLCQILRSRSQDTRDATRDTLVKISNFLGPIYFSFIVKELQGALTRGYQLHILGYTLHSLLLNLVSILKVGDVDYCLQLIVDIIINDIFGHVAEEKDAEEMTGKSKEMKAKKGFGSFEILAKIIQFKNIGILLAPLKDIMRETQSLKILRKVEELLQKVAIGLNNNPEFEIKEIIKLCKGLVSQNLDISKSVPKVKVVKTKLEMNFTVQLKRNITEPVDYFDTNAHLFVQFGLSIFLSALKHEKFDTKSEEQLLMLDQFVDIVGNAMYSKHLNINILAIKIMHILCGLKLKSLNDALPVIVKQTFVLIKTSDSTNSELVQTCFKLLTVIIRICKQAELKENQLTILINLIRPDLEEPQRQSTTFSLIKAIISRKFVVPEIYDLMQTISEIMITSQTSQTRDLSRQLLFQFLLDYPQGRGRLKNQINFLVKNLNYTFESGRKSAMEMMSLIITKFGDEILMEYAEMFFLSLSISLVNDDSNKCREMAGVLIKMLLRRMDEQRLKNTYILLGKWFTQTEKKSLQRMAVQIYGLVIEAFDDKFKRHIPELLDILGIALQSSSQIMDQLACSNDGDDNDQVEDMIIDVDWEIGYYSLNTFTKLVKSFPTVIYFEECNKIWTLVERHILHSHSWIRLASSRLFGLYFASINPETMIATGSNKEDDYLTRDILKKLATSFCIQLKSKFLGQELATQIVKNLFFIGKCFYHEEDEVDNSLIKEKDGNNNEESVSKDIDNENYNDVDDVDKNIHQIINNQTTDNVKVKPSLLWLFKKLSYQARFASCNNEEIDYQRTSIYQWLAAMVTYMSPNDLVLSYLLFIISPIYRLTNDETIKGQNIDNLKQLGKEVLDLLQKRIGTTQYHIAYNKIRQQIFDVRRERKHKRVIENTGYLVLATELVLAAT</sequence>
<organism evidence="1 2">
    <name type="scientific">Scutellospora calospora</name>
    <dbReference type="NCBI Taxonomy" id="85575"/>
    <lineage>
        <taxon>Eukaryota</taxon>
        <taxon>Fungi</taxon>
        <taxon>Fungi incertae sedis</taxon>
        <taxon>Mucoromycota</taxon>
        <taxon>Glomeromycotina</taxon>
        <taxon>Glomeromycetes</taxon>
        <taxon>Diversisporales</taxon>
        <taxon>Gigasporaceae</taxon>
        <taxon>Scutellospora</taxon>
    </lineage>
</organism>
<protein>
    <submittedName>
        <fullName evidence="1">6253_t:CDS:1</fullName>
    </submittedName>
</protein>
<reference evidence="1" key="1">
    <citation type="submission" date="2021-06" db="EMBL/GenBank/DDBJ databases">
        <authorList>
            <person name="Kallberg Y."/>
            <person name="Tangrot J."/>
            <person name="Rosling A."/>
        </authorList>
    </citation>
    <scope>NUCLEOTIDE SEQUENCE</scope>
    <source>
        <strain evidence="1">AU212A</strain>
    </source>
</reference>
<proteinExistence type="predicted"/>
<gene>
    <name evidence="1" type="ORF">SCALOS_LOCUS701</name>
</gene>
<name>A0ACA9JY99_9GLOM</name>